<dbReference type="Proteomes" id="UP000076874">
    <property type="component" value="Unassembled WGS sequence"/>
</dbReference>
<comment type="caution">
    <text evidence="2">The sequence shown here is derived from an EMBL/GenBank/DDBJ whole genome shotgun (WGS) entry which is preliminary data.</text>
</comment>
<reference evidence="2 3" key="1">
    <citation type="journal article" date="2016" name="Genome Biol. Evol.">
        <title>Divergent and convergent evolution of fungal pathogenicity.</title>
        <authorList>
            <person name="Shang Y."/>
            <person name="Xiao G."/>
            <person name="Zheng P."/>
            <person name="Cen K."/>
            <person name="Zhan S."/>
            <person name="Wang C."/>
        </authorList>
    </citation>
    <scope>NUCLEOTIDE SEQUENCE [LARGE SCALE GENOMIC DNA]</scope>
    <source>
        <strain evidence="2 3">RCEF 264</strain>
    </source>
</reference>
<protein>
    <submittedName>
        <fullName evidence="2">Uncharacterized protein</fullName>
    </submittedName>
</protein>
<dbReference type="EMBL" id="AZHD01000005">
    <property type="protein sequence ID" value="OAA63740.1"/>
    <property type="molecule type" value="Genomic_DNA"/>
</dbReference>
<proteinExistence type="predicted"/>
<evidence type="ECO:0000313" key="2">
    <source>
        <dbReference type="EMBL" id="OAA63740.1"/>
    </source>
</evidence>
<gene>
    <name evidence="2" type="ORF">SPI_03903</name>
</gene>
<evidence type="ECO:0000313" key="3">
    <source>
        <dbReference type="Proteomes" id="UP000076874"/>
    </source>
</evidence>
<sequence>MLSATLVPTEHQQQQQQQQYQQQEYQQYQQSQYVQEPYQQVTQQYTSSRQYPQQHACHASPQTFMNVGVDNSQQEFVDSRGPPPPYEHAVAQRKQ</sequence>
<evidence type="ECO:0000256" key="1">
    <source>
        <dbReference type="SAM" id="MobiDB-lite"/>
    </source>
</evidence>
<organism evidence="2 3">
    <name type="scientific">Niveomyces insectorum RCEF 264</name>
    <dbReference type="NCBI Taxonomy" id="1081102"/>
    <lineage>
        <taxon>Eukaryota</taxon>
        <taxon>Fungi</taxon>
        <taxon>Dikarya</taxon>
        <taxon>Ascomycota</taxon>
        <taxon>Pezizomycotina</taxon>
        <taxon>Sordariomycetes</taxon>
        <taxon>Hypocreomycetidae</taxon>
        <taxon>Hypocreales</taxon>
        <taxon>Cordycipitaceae</taxon>
        <taxon>Niveomyces</taxon>
    </lineage>
</organism>
<keyword evidence="3" id="KW-1185">Reference proteome</keyword>
<feature type="region of interest" description="Disordered" evidence="1">
    <location>
        <begin position="73"/>
        <end position="95"/>
    </location>
</feature>
<dbReference type="AlphaFoldDB" id="A0A162MLG5"/>
<name>A0A162MLG5_9HYPO</name>
<accession>A0A162MLG5</accession>